<dbReference type="HAMAP" id="MF_01365_B">
    <property type="entry name" value="Ribosomal_uL6_B"/>
    <property type="match status" value="1"/>
</dbReference>
<keyword evidence="4 5" id="KW-0687">Ribonucleoprotein</keyword>
<evidence type="ECO:0000259" key="8">
    <source>
        <dbReference type="Pfam" id="PF00347"/>
    </source>
</evidence>
<dbReference type="InterPro" id="IPR019906">
    <property type="entry name" value="Ribosomal_uL6_bac-type"/>
</dbReference>
<dbReference type="PANTHER" id="PTHR11655">
    <property type="entry name" value="60S/50S RIBOSOMAL PROTEIN L6/L9"/>
    <property type="match status" value="1"/>
</dbReference>
<dbReference type="FunFam" id="3.90.930.12:FF:000002">
    <property type="entry name" value="50S ribosomal protein L6"/>
    <property type="match status" value="1"/>
</dbReference>
<feature type="domain" description="Large ribosomal subunit protein uL6 alpha-beta" evidence="8">
    <location>
        <begin position="11"/>
        <end position="82"/>
    </location>
</feature>
<comment type="subunit">
    <text evidence="5">Part of the 50S ribosomal subunit.</text>
</comment>
<keyword evidence="2 5" id="KW-0694">RNA-binding</keyword>
<evidence type="ECO:0000313" key="10">
    <source>
        <dbReference type="Proteomes" id="UP000229054"/>
    </source>
</evidence>
<dbReference type="InterPro" id="IPR036789">
    <property type="entry name" value="Ribosomal_uL6-like_a/b-dom_sf"/>
</dbReference>
<comment type="similarity">
    <text evidence="5 6">Belongs to the universal ribosomal protein uL6 family.</text>
</comment>
<reference evidence="9 10" key="1">
    <citation type="submission" date="2017-09" db="EMBL/GenBank/DDBJ databases">
        <title>Depth-based differentiation of microbial function through sediment-hosted aquifers and enrichment of novel symbionts in the deep terrestrial subsurface.</title>
        <authorList>
            <person name="Probst A.J."/>
            <person name="Ladd B."/>
            <person name="Jarett J.K."/>
            <person name="Geller-Mcgrath D.E."/>
            <person name="Sieber C.M."/>
            <person name="Emerson J.B."/>
            <person name="Anantharaman K."/>
            <person name="Thomas B.C."/>
            <person name="Malmstrom R."/>
            <person name="Stieglmeier M."/>
            <person name="Klingl A."/>
            <person name="Woyke T."/>
            <person name="Ryan C.M."/>
            <person name="Banfield J.F."/>
        </authorList>
    </citation>
    <scope>NUCLEOTIDE SEQUENCE [LARGE SCALE GENOMIC DNA]</scope>
    <source>
        <strain evidence="9">CG23_combo_of_CG06-09_8_20_14_all_39_25</strain>
    </source>
</reference>
<organism evidence="9 10">
    <name type="scientific">Candidatus Nealsonbacteria bacterium CG23_combo_of_CG06-09_8_20_14_all_39_25</name>
    <dbReference type="NCBI Taxonomy" id="1974723"/>
    <lineage>
        <taxon>Bacteria</taxon>
        <taxon>Candidatus Nealsoniibacteriota</taxon>
    </lineage>
</organism>
<proteinExistence type="inferred from homology"/>
<dbReference type="PRINTS" id="PR00059">
    <property type="entry name" value="RIBOSOMALL6"/>
</dbReference>
<protein>
    <recommendedName>
        <fullName evidence="5">Large ribosomal subunit protein uL6</fullName>
    </recommendedName>
</protein>
<dbReference type="PROSITE" id="PS00525">
    <property type="entry name" value="RIBOSOMAL_L6_1"/>
    <property type="match status" value="1"/>
</dbReference>
<dbReference type="GO" id="GO:0019843">
    <property type="term" value="F:rRNA binding"/>
    <property type="evidence" value="ECO:0007669"/>
    <property type="project" value="UniProtKB-UniRule"/>
</dbReference>
<dbReference type="PIRSF" id="PIRSF002162">
    <property type="entry name" value="Ribosomal_L6"/>
    <property type="match status" value="1"/>
</dbReference>
<evidence type="ECO:0000256" key="1">
    <source>
        <dbReference type="ARBA" id="ARBA00022730"/>
    </source>
</evidence>
<keyword evidence="3 5" id="KW-0689">Ribosomal protein</keyword>
<comment type="caution">
    <text evidence="9">The sequence shown here is derived from an EMBL/GenBank/DDBJ whole genome shotgun (WGS) entry which is preliminary data.</text>
</comment>
<accession>A0A2G9YSK6</accession>
<sequence>MSRIGKKPIQIPAGVEVKIEGNKVIVKGPKGELSREIRPEIKIEVSNNQILVSSQIETKQTKALWGLTRALVANMAKGVAEGFRKQLEIQGIGFRAVVEGEDLVLYVGYSHPVKVKAPMGVQFSVEKNIITVSGFDLEAVSQTASRIRKAKPPEPYKGKGIRYVGEYVRKKLGKKAVTTG</sequence>
<dbReference type="EMBL" id="PCRN01000067">
    <property type="protein sequence ID" value="PIP22199.1"/>
    <property type="molecule type" value="Genomic_DNA"/>
</dbReference>
<dbReference type="InterPro" id="IPR002358">
    <property type="entry name" value="Ribosomal_uL6_CS"/>
</dbReference>
<evidence type="ECO:0000313" key="9">
    <source>
        <dbReference type="EMBL" id="PIP22199.1"/>
    </source>
</evidence>
<dbReference type="GO" id="GO:0022625">
    <property type="term" value="C:cytosolic large ribosomal subunit"/>
    <property type="evidence" value="ECO:0007669"/>
    <property type="project" value="UniProtKB-UniRule"/>
</dbReference>
<dbReference type="PANTHER" id="PTHR11655:SF14">
    <property type="entry name" value="LARGE RIBOSOMAL SUBUNIT PROTEIN UL6M"/>
    <property type="match status" value="1"/>
</dbReference>
<dbReference type="Proteomes" id="UP000229054">
    <property type="component" value="Unassembled WGS sequence"/>
</dbReference>
<dbReference type="NCBIfam" id="TIGR03654">
    <property type="entry name" value="L6_bact"/>
    <property type="match status" value="1"/>
</dbReference>
<feature type="domain" description="Large ribosomal subunit protein uL6 alpha-beta" evidence="8">
    <location>
        <begin position="91"/>
        <end position="163"/>
    </location>
</feature>
<dbReference type="InterPro" id="IPR020040">
    <property type="entry name" value="Ribosomal_uL6_a/b-dom"/>
</dbReference>
<gene>
    <name evidence="5" type="primary">rplF</name>
    <name evidence="9" type="ORF">COX38_01925</name>
</gene>
<evidence type="ECO:0000256" key="3">
    <source>
        <dbReference type="ARBA" id="ARBA00022980"/>
    </source>
</evidence>
<keyword evidence="1 5" id="KW-0699">rRNA-binding</keyword>
<evidence type="ECO:0000256" key="2">
    <source>
        <dbReference type="ARBA" id="ARBA00022884"/>
    </source>
</evidence>
<name>A0A2G9YSK6_9BACT</name>
<comment type="function">
    <text evidence="5 7">This protein binds to the 23S rRNA, and is important in its secondary structure. It is located near the subunit interface in the base of the L7/L12 stalk, and near the tRNA binding site of the peptidyltransferase center.</text>
</comment>
<dbReference type="GO" id="GO:0003735">
    <property type="term" value="F:structural constituent of ribosome"/>
    <property type="evidence" value="ECO:0007669"/>
    <property type="project" value="UniProtKB-UniRule"/>
</dbReference>
<dbReference type="GO" id="GO:0002181">
    <property type="term" value="P:cytoplasmic translation"/>
    <property type="evidence" value="ECO:0007669"/>
    <property type="project" value="TreeGrafter"/>
</dbReference>
<dbReference type="SUPFAM" id="SSF56053">
    <property type="entry name" value="Ribosomal protein L6"/>
    <property type="match status" value="2"/>
</dbReference>
<dbReference type="InterPro" id="IPR000702">
    <property type="entry name" value="Ribosomal_uL6-like"/>
</dbReference>
<evidence type="ECO:0000256" key="7">
    <source>
        <dbReference type="RuleBase" id="RU003870"/>
    </source>
</evidence>
<evidence type="ECO:0000256" key="5">
    <source>
        <dbReference type="HAMAP-Rule" id="MF_01365"/>
    </source>
</evidence>
<evidence type="ECO:0000256" key="4">
    <source>
        <dbReference type="ARBA" id="ARBA00023274"/>
    </source>
</evidence>
<dbReference type="Pfam" id="PF00347">
    <property type="entry name" value="Ribosomal_L6"/>
    <property type="match status" value="2"/>
</dbReference>
<evidence type="ECO:0000256" key="6">
    <source>
        <dbReference type="RuleBase" id="RU003869"/>
    </source>
</evidence>
<dbReference type="Gene3D" id="3.90.930.12">
    <property type="entry name" value="Ribosomal protein L6, alpha-beta domain"/>
    <property type="match status" value="2"/>
</dbReference>
<dbReference type="AlphaFoldDB" id="A0A2G9YSK6"/>